<dbReference type="EMBL" id="JEMT01026499">
    <property type="protein sequence ID" value="EXX59345.1"/>
    <property type="molecule type" value="Genomic_DNA"/>
</dbReference>
<proteinExistence type="predicted"/>
<protein>
    <submittedName>
        <fullName evidence="2">Uncharacterized protein</fullName>
    </submittedName>
</protein>
<evidence type="ECO:0000313" key="3">
    <source>
        <dbReference type="Proteomes" id="UP000022910"/>
    </source>
</evidence>
<dbReference type="HOGENOM" id="CLU_1475882_0_0_1"/>
<evidence type="ECO:0000313" key="2">
    <source>
        <dbReference type="EMBL" id="EXX59345.1"/>
    </source>
</evidence>
<reference evidence="2 3" key="1">
    <citation type="submission" date="2014-02" db="EMBL/GenBank/DDBJ databases">
        <title>Single nucleus genome sequencing reveals high similarity among nuclei of an endomycorrhizal fungus.</title>
        <authorList>
            <person name="Lin K."/>
            <person name="Geurts R."/>
            <person name="Zhang Z."/>
            <person name="Limpens E."/>
            <person name="Saunders D.G."/>
            <person name="Mu D."/>
            <person name="Pang E."/>
            <person name="Cao H."/>
            <person name="Cha H."/>
            <person name="Lin T."/>
            <person name="Zhou Q."/>
            <person name="Shang Y."/>
            <person name="Li Y."/>
            <person name="Ivanov S."/>
            <person name="Sharma T."/>
            <person name="Velzen R.V."/>
            <person name="Ruijter N.D."/>
            <person name="Aanen D.K."/>
            <person name="Win J."/>
            <person name="Kamoun S."/>
            <person name="Bisseling T."/>
            <person name="Huang S."/>
        </authorList>
    </citation>
    <scope>NUCLEOTIDE SEQUENCE [LARGE SCALE GENOMIC DNA]</scope>
    <source>
        <strain evidence="3">DAOM197198w</strain>
    </source>
</reference>
<feature type="compositionally biased region" description="Basic and acidic residues" evidence="1">
    <location>
        <begin position="129"/>
        <end position="139"/>
    </location>
</feature>
<dbReference type="OrthoDB" id="2381818at2759"/>
<organism evidence="2 3">
    <name type="scientific">Rhizophagus irregularis (strain DAOM 197198w)</name>
    <name type="common">Glomus intraradices</name>
    <dbReference type="NCBI Taxonomy" id="1432141"/>
    <lineage>
        <taxon>Eukaryota</taxon>
        <taxon>Fungi</taxon>
        <taxon>Fungi incertae sedis</taxon>
        <taxon>Mucoromycota</taxon>
        <taxon>Glomeromycotina</taxon>
        <taxon>Glomeromycetes</taxon>
        <taxon>Glomerales</taxon>
        <taxon>Glomeraceae</taxon>
        <taxon>Rhizophagus</taxon>
    </lineage>
</organism>
<accession>A0A015IY70</accession>
<evidence type="ECO:0000256" key="1">
    <source>
        <dbReference type="SAM" id="MobiDB-lite"/>
    </source>
</evidence>
<sequence>MSYPNEHEYEYFDEPLKQTYYENELNSTSDYVQNNDGQQSTSTPTTQYYNSQREHIDFVTPAPPLYKTNTEFSNPKISKTLDSSQNQIFKIELEIVVRIQNDQNQHRTKCNYSSTLKNRVVNRMNPYRKPTDQNFRSDSHSYSSSSVPPAIYMQNADNIRTSFQSNKDLNESFSNNFKNNFSD</sequence>
<name>A0A015IY70_RHIIW</name>
<feature type="region of interest" description="Disordered" evidence="1">
    <location>
        <begin position="127"/>
        <end position="149"/>
    </location>
</feature>
<gene>
    <name evidence="2" type="ORF">RirG_190020</name>
</gene>
<comment type="caution">
    <text evidence="2">The sequence shown here is derived from an EMBL/GenBank/DDBJ whole genome shotgun (WGS) entry which is preliminary data.</text>
</comment>
<dbReference type="Proteomes" id="UP000022910">
    <property type="component" value="Unassembled WGS sequence"/>
</dbReference>
<dbReference type="AlphaFoldDB" id="A0A015IY70"/>
<keyword evidence="3" id="KW-1185">Reference proteome</keyword>